<dbReference type="PANTHER" id="PTHR21359">
    <property type="entry name" value="DUF5577 DOMAIN-CONTAINING PROTEIN"/>
    <property type="match status" value="1"/>
</dbReference>
<dbReference type="Pfam" id="PF18017">
    <property type="entry name" value="SAM_4"/>
    <property type="match status" value="1"/>
</dbReference>
<dbReference type="Proteomes" id="UP000325440">
    <property type="component" value="Unassembled WGS sequence"/>
</dbReference>
<dbReference type="PANTHER" id="PTHR21359:SF1">
    <property type="entry name" value="DUF5577 DOMAIN-CONTAINING PROTEIN"/>
    <property type="match status" value="1"/>
</dbReference>
<reference evidence="1 2" key="1">
    <citation type="submission" date="2019-08" db="EMBL/GenBank/DDBJ databases">
        <authorList>
            <person name="Alioto T."/>
            <person name="Alioto T."/>
            <person name="Gomez Garrido J."/>
        </authorList>
    </citation>
    <scope>NUCLEOTIDE SEQUENCE [LARGE SCALE GENOMIC DNA]</scope>
</reference>
<dbReference type="InterPro" id="IPR013761">
    <property type="entry name" value="SAM/pointed_sf"/>
</dbReference>
<sequence length="340" mass="37650">MSTFSTDWWIRFFTDAGIPSFASSKYAAIFHENRIQSNMLMDLEKDILKEMGITVIGDIIAILKHAKDVYREGFYDIYTSIGGENSTTKRNQSEINEIASAAPIKKKNVANKVKKVITKRVKVSSESEEEEIPLKLVKKKIPSQTLQNTVKVVTRKLVSKPKPSVKVKPIVLESDDDSPPLTELKPKSSVFDRLGVGDVSSTTPNFDNNNSPITETRKSSVFKRLGVKQTGEPNANATFKRAIKGGNNTYYGPNIPSEETSAFTKRIKHEETNSNSSKSVFERIGATCDREKMSPGLVSKSALLRNAGSGGRPIYVNPKVLNVKKLSLLNHSHFRSADLG</sequence>
<proteinExistence type="predicted"/>
<dbReference type="SUPFAM" id="SSF47769">
    <property type="entry name" value="SAM/Pointed domain"/>
    <property type="match status" value="1"/>
</dbReference>
<organism evidence="1 2">
    <name type="scientific">Cinara cedri</name>
    <dbReference type="NCBI Taxonomy" id="506608"/>
    <lineage>
        <taxon>Eukaryota</taxon>
        <taxon>Metazoa</taxon>
        <taxon>Ecdysozoa</taxon>
        <taxon>Arthropoda</taxon>
        <taxon>Hexapoda</taxon>
        <taxon>Insecta</taxon>
        <taxon>Pterygota</taxon>
        <taxon>Neoptera</taxon>
        <taxon>Paraneoptera</taxon>
        <taxon>Hemiptera</taxon>
        <taxon>Sternorrhyncha</taxon>
        <taxon>Aphidomorpha</taxon>
        <taxon>Aphidoidea</taxon>
        <taxon>Aphididae</taxon>
        <taxon>Lachninae</taxon>
        <taxon>Cinara</taxon>
    </lineage>
</organism>
<name>A0A5E4MD62_9HEMI</name>
<dbReference type="OrthoDB" id="10067653at2759"/>
<evidence type="ECO:0000313" key="1">
    <source>
        <dbReference type="EMBL" id="VVC30044.1"/>
    </source>
</evidence>
<dbReference type="GO" id="GO:0005634">
    <property type="term" value="C:nucleus"/>
    <property type="evidence" value="ECO:0007669"/>
    <property type="project" value="TreeGrafter"/>
</dbReference>
<evidence type="ECO:0000313" key="2">
    <source>
        <dbReference type="Proteomes" id="UP000325440"/>
    </source>
</evidence>
<dbReference type="Gene3D" id="1.10.150.50">
    <property type="entry name" value="Transcription Factor, Ets-1"/>
    <property type="match status" value="1"/>
</dbReference>
<dbReference type="CDD" id="cd09531">
    <property type="entry name" value="SAM_CS047"/>
    <property type="match status" value="1"/>
</dbReference>
<accession>A0A5E4MD62</accession>
<gene>
    <name evidence="1" type="ORF">CINCED_3A000933</name>
</gene>
<protein>
    <submittedName>
        <fullName evidence="1">Sterile alpha motif/pointed domain,Sterile alpha motif domain</fullName>
    </submittedName>
</protein>
<dbReference type="InterPro" id="IPR039161">
    <property type="entry name" value="C19orf47-like"/>
</dbReference>
<dbReference type="InterPro" id="IPR040772">
    <property type="entry name" value="C19orf47_SAM"/>
</dbReference>
<dbReference type="AlphaFoldDB" id="A0A5E4MD62"/>
<dbReference type="EMBL" id="CABPRJ010000503">
    <property type="protein sequence ID" value="VVC30044.1"/>
    <property type="molecule type" value="Genomic_DNA"/>
</dbReference>
<keyword evidence="2" id="KW-1185">Reference proteome</keyword>